<dbReference type="SMART" id="SM01031">
    <property type="entry name" value="BHD_2"/>
    <property type="match status" value="1"/>
</dbReference>
<evidence type="ECO:0000256" key="3">
    <source>
        <dbReference type="ARBA" id="ARBA00022763"/>
    </source>
</evidence>
<evidence type="ECO:0000259" key="8">
    <source>
        <dbReference type="SMART" id="SM01031"/>
    </source>
</evidence>
<dbReference type="GO" id="GO:0006298">
    <property type="term" value="P:mismatch repair"/>
    <property type="evidence" value="ECO:0007669"/>
    <property type="project" value="TreeGrafter"/>
</dbReference>
<feature type="compositionally biased region" description="Low complexity" evidence="6">
    <location>
        <begin position="472"/>
        <end position="483"/>
    </location>
</feature>
<dbReference type="InterPro" id="IPR018326">
    <property type="entry name" value="Rad4_beta-hairpin_dom1"/>
</dbReference>
<evidence type="ECO:0000256" key="2">
    <source>
        <dbReference type="ARBA" id="ARBA00009525"/>
    </source>
</evidence>
<dbReference type="Gene3D" id="3.30.70.2460">
    <property type="entry name" value="Rad4, beta-hairpin domain BHD3"/>
    <property type="match status" value="1"/>
</dbReference>
<dbReference type="GO" id="GO:0071942">
    <property type="term" value="C:XPC complex"/>
    <property type="evidence" value="ECO:0007669"/>
    <property type="project" value="TreeGrafter"/>
</dbReference>
<dbReference type="GO" id="GO:0006289">
    <property type="term" value="P:nucleotide-excision repair"/>
    <property type="evidence" value="ECO:0007669"/>
    <property type="project" value="InterPro"/>
</dbReference>
<dbReference type="Pfam" id="PF10404">
    <property type="entry name" value="BHD_2"/>
    <property type="match status" value="1"/>
</dbReference>
<keyword evidence="5" id="KW-0539">Nucleus</keyword>
<keyword evidence="11" id="KW-1185">Reference proteome</keyword>
<evidence type="ECO:0000259" key="9">
    <source>
        <dbReference type="SMART" id="SM01032"/>
    </source>
</evidence>
<comment type="subcellular location">
    <subcellularLocation>
        <location evidence="1">Nucleus</location>
    </subcellularLocation>
</comment>
<dbReference type="InterPro" id="IPR042488">
    <property type="entry name" value="Rad4_BHD3_sf"/>
</dbReference>
<dbReference type="InterPro" id="IPR018325">
    <property type="entry name" value="Rad4/PNGase_transGLS-fold"/>
</dbReference>
<evidence type="ECO:0000313" key="10">
    <source>
        <dbReference type="EMBL" id="KAE9993171.1"/>
    </source>
</evidence>
<dbReference type="EMBL" id="WNWR01000036">
    <property type="protein sequence ID" value="KAE9993171.1"/>
    <property type="molecule type" value="Genomic_DNA"/>
</dbReference>
<feature type="compositionally biased region" description="Acidic residues" evidence="6">
    <location>
        <begin position="1048"/>
        <end position="1064"/>
    </location>
</feature>
<feature type="compositionally biased region" description="Basic and acidic residues" evidence="6">
    <location>
        <begin position="55"/>
        <end position="66"/>
    </location>
</feature>
<dbReference type="AlphaFoldDB" id="A0A8H3VSC4"/>
<proteinExistence type="inferred from homology"/>
<dbReference type="SMART" id="SM01030">
    <property type="entry name" value="BHD_1"/>
    <property type="match status" value="1"/>
</dbReference>
<feature type="compositionally biased region" description="Basic residues" evidence="6">
    <location>
        <begin position="1"/>
        <end position="10"/>
    </location>
</feature>
<dbReference type="PANTHER" id="PTHR12135">
    <property type="entry name" value="DNA REPAIR PROTEIN XP-C / RAD4"/>
    <property type="match status" value="1"/>
</dbReference>
<dbReference type="FunFam" id="3.30.70.2460:FF:000001">
    <property type="entry name" value="DNA repair protein Rad4 family"/>
    <property type="match status" value="1"/>
</dbReference>
<gene>
    <name evidence="10" type="ORF">EG327_006170</name>
</gene>
<dbReference type="InterPro" id="IPR004583">
    <property type="entry name" value="DNA_repair_Rad4"/>
</dbReference>
<feature type="domain" description="Rad4 beta-hairpin" evidence="9">
    <location>
        <begin position="767"/>
        <end position="841"/>
    </location>
</feature>
<dbReference type="Gene3D" id="3.90.260.10">
    <property type="entry name" value="Transglutaminase-like"/>
    <property type="match status" value="1"/>
</dbReference>
<evidence type="ECO:0000256" key="1">
    <source>
        <dbReference type="ARBA" id="ARBA00004123"/>
    </source>
</evidence>
<feature type="domain" description="Rad4 beta-hairpin" evidence="8">
    <location>
        <begin position="697"/>
        <end position="760"/>
    </location>
</feature>
<feature type="region of interest" description="Disordered" evidence="6">
    <location>
        <begin position="221"/>
        <end position="281"/>
    </location>
</feature>
<dbReference type="GO" id="GO:0003684">
    <property type="term" value="F:damaged DNA binding"/>
    <property type="evidence" value="ECO:0007669"/>
    <property type="project" value="InterPro"/>
</dbReference>
<dbReference type="GO" id="GO:0003697">
    <property type="term" value="F:single-stranded DNA binding"/>
    <property type="evidence" value="ECO:0007669"/>
    <property type="project" value="TreeGrafter"/>
</dbReference>
<feature type="compositionally biased region" description="Polar residues" evidence="6">
    <location>
        <begin position="439"/>
        <end position="450"/>
    </location>
</feature>
<dbReference type="Gene3D" id="3.30.60.290">
    <property type="entry name" value="Rad4, beta-hairpin domain BHD2"/>
    <property type="match status" value="1"/>
</dbReference>
<dbReference type="InterPro" id="IPR018327">
    <property type="entry name" value="BHD_2"/>
</dbReference>
<dbReference type="InterPro" id="IPR036985">
    <property type="entry name" value="Transglutaminase-like_sf"/>
</dbReference>
<dbReference type="GO" id="GO:0000111">
    <property type="term" value="C:nucleotide-excision repair factor 2 complex"/>
    <property type="evidence" value="ECO:0007669"/>
    <property type="project" value="TreeGrafter"/>
</dbReference>
<dbReference type="Proteomes" id="UP000490939">
    <property type="component" value="Unassembled WGS sequence"/>
</dbReference>
<feature type="compositionally biased region" description="Basic and acidic residues" evidence="6">
    <location>
        <begin position="900"/>
        <end position="916"/>
    </location>
</feature>
<dbReference type="InterPro" id="IPR018328">
    <property type="entry name" value="Rad4_beta-hairpin_dom3"/>
</dbReference>
<dbReference type="SMART" id="SM01032">
    <property type="entry name" value="BHD_3"/>
    <property type="match status" value="1"/>
</dbReference>
<protein>
    <recommendedName>
        <fullName evidence="12">Rad4-domain-containing protein</fullName>
    </recommendedName>
</protein>
<evidence type="ECO:0000256" key="4">
    <source>
        <dbReference type="ARBA" id="ARBA00023204"/>
    </source>
</evidence>
<evidence type="ECO:0000256" key="6">
    <source>
        <dbReference type="SAM" id="MobiDB-lite"/>
    </source>
</evidence>
<dbReference type="GO" id="GO:0005737">
    <property type="term" value="C:cytoplasm"/>
    <property type="evidence" value="ECO:0007669"/>
    <property type="project" value="TreeGrafter"/>
</dbReference>
<feature type="region of interest" description="Disordered" evidence="6">
    <location>
        <begin position="1"/>
        <end position="141"/>
    </location>
</feature>
<feature type="region of interest" description="Disordered" evidence="6">
    <location>
        <begin position="888"/>
        <end position="1123"/>
    </location>
</feature>
<dbReference type="Pfam" id="PF10405">
    <property type="entry name" value="BHD_3"/>
    <property type="match status" value="1"/>
</dbReference>
<feature type="compositionally biased region" description="Pro residues" evidence="6">
    <location>
        <begin position="125"/>
        <end position="134"/>
    </location>
</feature>
<dbReference type="InterPro" id="IPR038765">
    <property type="entry name" value="Papain-like_cys_pep_sf"/>
</dbReference>
<keyword evidence="4" id="KW-0234">DNA repair</keyword>
<keyword evidence="3" id="KW-0227">DNA damage</keyword>
<comment type="caution">
    <text evidence="10">The sequence shown here is derived from an EMBL/GenBank/DDBJ whole genome shotgun (WGS) entry which is preliminary data.</text>
</comment>
<dbReference type="SUPFAM" id="SSF54001">
    <property type="entry name" value="Cysteine proteinases"/>
    <property type="match status" value="1"/>
</dbReference>
<organism evidence="10 11">
    <name type="scientific">Venturia inaequalis</name>
    <name type="common">Apple scab fungus</name>
    <dbReference type="NCBI Taxonomy" id="5025"/>
    <lineage>
        <taxon>Eukaryota</taxon>
        <taxon>Fungi</taxon>
        <taxon>Dikarya</taxon>
        <taxon>Ascomycota</taxon>
        <taxon>Pezizomycotina</taxon>
        <taxon>Dothideomycetes</taxon>
        <taxon>Pleosporomycetidae</taxon>
        <taxon>Venturiales</taxon>
        <taxon>Venturiaceae</taxon>
        <taxon>Venturia</taxon>
    </lineage>
</organism>
<feature type="compositionally biased region" description="Basic residues" evidence="6">
    <location>
        <begin position="22"/>
        <end position="47"/>
    </location>
</feature>
<feature type="domain" description="Rad4 beta-hairpin" evidence="7">
    <location>
        <begin position="637"/>
        <end position="695"/>
    </location>
</feature>
<feature type="compositionally biased region" description="Polar residues" evidence="6">
    <location>
        <begin position="401"/>
        <end position="410"/>
    </location>
</feature>
<evidence type="ECO:0000256" key="5">
    <source>
        <dbReference type="ARBA" id="ARBA00023242"/>
    </source>
</evidence>
<dbReference type="PANTHER" id="PTHR12135:SF2">
    <property type="entry name" value="DNA REPAIR PROTEIN RAD34"/>
    <property type="match status" value="1"/>
</dbReference>
<name>A0A8H3VSC4_VENIN</name>
<feature type="compositionally biased region" description="Basic and acidic residues" evidence="6">
    <location>
        <begin position="255"/>
        <end position="275"/>
    </location>
</feature>
<sequence>MPPFVARKRERSASPPPPSSPPKKKQKTKKPAAKTKKSTRKPKKPRKNVFDALDAEPKSATKRAEAEAFLNSIESPESSLSDFDSDEFEDVFPGPSKKKRKVEDGNDDEGSDSDDNMDWETAMPLPQPSSPIPQPIGDLEISLGVPDDAVYSRTDAGGKKGPTKRERAIRVHTHCMHVQFLLWHNTIRNSWINDKQVQASLVDGLNEASKTEVSRWRNAMGYANGEAKDKPEASTGKAKKGNSTAKENGTKGKGKAKEVPTRIRDWGGDAAKQEEGAPNLSRGDPLIRLLERLSNYWKKRFKITAPGLRKLGYRNLKDIKEEVESYQNDPHDPALHGERIANLDEFRIAAKKFEGSRDVSAQLFTALLRGLGIEARLVASLQPSGFGWSKNEEGKPRRPTNKNGRTTTAEEPQRNTEALDANDPSKASASRRNGKVNLKQPQKTSYSTQIDLDKSSSELSSTPESDSDSPELEPSSTKSSSLKSSKDPPYPIYWTEALSPVTNTYFPVSTQVHPNVATKPEHYTAFEPRGAAADKAKQVLCYVVAYSKDGSAKDVTVRYLKRRQLPGKTKGFRLPVEKVPIYNKRGKILKHENYDWFKRVMSGYERPTRKRIPADDIEDQGDLVPFKPAPSAKDGSGDKGVETLQGYKNSAEFVLERHLRREEALIAGAKPVKTFKVGKGDKATEEPVYRREDVVACKTVESWHKEGRELKIGEQPLKYVPYRAVTTIRLRELEDAERETGEKPMQGLYSKAQTDWIIPDPIQDGHIPKNSFGNIDVYVPSMVPIGATHVRLKGTAKLCRKLGIGYAEACTGFEFGNRRAVPVLTGVVVAEENRQMVIDAWEEEDRIKKEKEEGKREQRALALWKKFLHGLKVVKRMKEIYGLGDDLPDDANPFMRKQNHPVEDLHEDTPTNRDEDMQGGFLLDDNVGPEDVGSGGFLRPGESEDESEVEAGGFILEGEDEEPAITKTARTDKSPVSLQTLHREVTPVEEDPEMRSNSAITRGEATDEESDEEPVKPKRGTQRTRALPARGRKARGGSSTRPKRTAVIDEDEDEEQAESVEEDSSLSSPDVECADDSDEFAPAKLKRGTRTRGGARGGRTRGGSTTRRSRGAALDSPYFEKTR</sequence>
<dbReference type="Pfam" id="PF10403">
    <property type="entry name" value="BHD_1"/>
    <property type="match status" value="1"/>
</dbReference>
<comment type="similarity">
    <text evidence="2">Belongs to the XPC family.</text>
</comment>
<reference evidence="10 11" key="1">
    <citation type="submission" date="2019-07" db="EMBL/GenBank/DDBJ databases">
        <title>Venturia inaequalis Genome Resource.</title>
        <authorList>
            <person name="Lichtner F.J."/>
        </authorList>
    </citation>
    <scope>NUCLEOTIDE SEQUENCE [LARGE SCALE GENOMIC DNA]</scope>
    <source>
        <strain evidence="10 11">DMI_063113</strain>
    </source>
</reference>
<evidence type="ECO:0008006" key="12">
    <source>
        <dbReference type="Google" id="ProtNLM"/>
    </source>
</evidence>
<dbReference type="Pfam" id="PF03835">
    <property type="entry name" value="Rad4"/>
    <property type="match status" value="1"/>
</dbReference>
<feature type="compositionally biased region" description="Acidic residues" evidence="6">
    <location>
        <begin position="105"/>
        <end position="118"/>
    </location>
</feature>
<accession>A0A8H3VSC4</accession>
<feature type="region of interest" description="Disordered" evidence="6">
    <location>
        <begin position="384"/>
        <end position="489"/>
    </location>
</feature>
<evidence type="ECO:0000313" key="11">
    <source>
        <dbReference type="Proteomes" id="UP000490939"/>
    </source>
</evidence>
<dbReference type="Gene3D" id="2.20.20.110">
    <property type="entry name" value="Rad4, beta-hairpin domain BHD1"/>
    <property type="match status" value="1"/>
</dbReference>
<evidence type="ECO:0000259" key="7">
    <source>
        <dbReference type="SMART" id="SM01030"/>
    </source>
</evidence>